<organism evidence="2 3">
    <name type="scientific">Thermobifida halotolerans</name>
    <dbReference type="NCBI Taxonomy" id="483545"/>
    <lineage>
        <taxon>Bacteria</taxon>
        <taxon>Bacillati</taxon>
        <taxon>Actinomycetota</taxon>
        <taxon>Actinomycetes</taxon>
        <taxon>Streptosporangiales</taxon>
        <taxon>Nocardiopsidaceae</taxon>
        <taxon>Thermobifida</taxon>
    </lineage>
</organism>
<gene>
    <name evidence="2" type="ORF">NI17_009210</name>
</gene>
<dbReference type="Proteomes" id="UP000265719">
    <property type="component" value="Chromosome"/>
</dbReference>
<sequence>MGIPLEDFVVAVHPGGAILKVFVDAPALEFAEAAVHELCLELLERSELLSEWTIDQCEVQLHPELAQESLAAADGPDVPPADVEGVFWILDGLPGRFAYQYDTSFVRRFLVVSIAMTARFTSKGSPLLRGRLKRVRTGQNGGGPSAWGGCHGRSTRLSH</sequence>
<protein>
    <submittedName>
        <fullName evidence="2">Uncharacterized protein</fullName>
    </submittedName>
</protein>
<evidence type="ECO:0000313" key="2">
    <source>
        <dbReference type="EMBL" id="UOE21286.1"/>
    </source>
</evidence>
<feature type="compositionally biased region" description="Gly residues" evidence="1">
    <location>
        <begin position="139"/>
        <end position="151"/>
    </location>
</feature>
<evidence type="ECO:0000256" key="1">
    <source>
        <dbReference type="SAM" id="MobiDB-lite"/>
    </source>
</evidence>
<dbReference type="EMBL" id="CP063196">
    <property type="protein sequence ID" value="UOE21286.1"/>
    <property type="molecule type" value="Genomic_DNA"/>
</dbReference>
<proteinExistence type="predicted"/>
<dbReference type="KEGG" id="thao:NI17_009210"/>
<reference evidence="2" key="1">
    <citation type="submission" date="2020-10" db="EMBL/GenBank/DDBJ databases">
        <title>De novo genome project of the cellulose decomposer Thermobifida halotolerans type strain.</title>
        <authorList>
            <person name="Nagy I."/>
            <person name="Horvath B."/>
            <person name="Kukolya J."/>
            <person name="Nagy I."/>
            <person name="Orsini M."/>
        </authorList>
    </citation>
    <scope>NUCLEOTIDE SEQUENCE</scope>
    <source>
        <strain evidence="2">DSM 44931</strain>
    </source>
</reference>
<keyword evidence="3" id="KW-1185">Reference proteome</keyword>
<accession>A0AA97M0A5</accession>
<name>A0AA97M0A5_9ACTN</name>
<dbReference type="RefSeq" id="WP_199860048.1">
    <property type="nucleotide sequence ID" value="NZ_CP063196.1"/>
</dbReference>
<evidence type="ECO:0000313" key="3">
    <source>
        <dbReference type="Proteomes" id="UP000265719"/>
    </source>
</evidence>
<feature type="region of interest" description="Disordered" evidence="1">
    <location>
        <begin position="137"/>
        <end position="159"/>
    </location>
</feature>
<dbReference type="AlphaFoldDB" id="A0AA97M0A5"/>